<protein>
    <submittedName>
        <fullName evidence="2">Uncharacterized protein</fullName>
    </submittedName>
</protein>
<comment type="caution">
    <text evidence="2">The sequence shown here is derived from an EMBL/GenBank/DDBJ whole genome shotgun (WGS) entry which is preliminary data.</text>
</comment>
<evidence type="ECO:0000313" key="3">
    <source>
        <dbReference type="Proteomes" id="UP000784294"/>
    </source>
</evidence>
<sequence>MWNSLYQFIIGLAFLNLTVKFGNFSPHRTLSYRLSHHHNQSSYASTSCHLSSSLSRSAFIFPSSAGAALRTHSRHPFPALLQSLVYSPLRVFPARPPAGWSTCIGPSHPVSAHPLSPPAPPTPKRRSLSHPANRLQSFISPVTAQLPHRTVCLSGLHADRHWPSIHLPHRHTHTDTMHTYNTHTNTHTDIHTDRPAGPGRVDFEAGHLASPALLHTLLRLSVFSISASLSSFRLHVPTSRKPILSLIHRLRDTSTCTHTHAHTHTYRLADKPIRLPLEVLIDNQPLSGCRRPSQLA</sequence>
<accession>A0A3S5C5Y7</accession>
<gene>
    <name evidence="2" type="ORF">PXEA_LOCUS30966</name>
</gene>
<keyword evidence="3" id="KW-1185">Reference proteome</keyword>
<dbReference type="EMBL" id="CAAALY010255236">
    <property type="protein sequence ID" value="VEL37526.1"/>
    <property type="molecule type" value="Genomic_DNA"/>
</dbReference>
<feature type="region of interest" description="Disordered" evidence="1">
    <location>
        <begin position="111"/>
        <end position="131"/>
    </location>
</feature>
<dbReference type="Proteomes" id="UP000784294">
    <property type="component" value="Unassembled WGS sequence"/>
</dbReference>
<name>A0A3S5C5Y7_9PLAT</name>
<evidence type="ECO:0000256" key="1">
    <source>
        <dbReference type="SAM" id="MobiDB-lite"/>
    </source>
</evidence>
<evidence type="ECO:0000313" key="2">
    <source>
        <dbReference type="EMBL" id="VEL37526.1"/>
    </source>
</evidence>
<organism evidence="2 3">
    <name type="scientific">Protopolystoma xenopodis</name>
    <dbReference type="NCBI Taxonomy" id="117903"/>
    <lineage>
        <taxon>Eukaryota</taxon>
        <taxon>Metazoa</taxon>
        <taxon>Spiralia</taxon>
        <taxon>Lophotrochozoa</taxon>
        <taxon>Platyhelminthes</taxon>
        <taxon>Monogenea</taxon>
        <taxon>Polyopisthocotylea</taxon>
        <taxon>Polystomatidea</taxon>
        <taxon>Polystomatidae</taxon>
        <taxon>Protopolystoma</taxon>
    </lineage>
</organism>
<proteinExistence type="predicted"/>
<dbReference type="AlphaFoldDB" id="A0A3S5C5Y7"/>
<reference evidence="2" key="1">
    <citation type="submission" date="2018-11" db="EMBL/GenBank/DDBJ databases">
        <authorList>
            <consortium name="Pathogen Informatics"/>
        </authorList>
    </citation>
    <scope>NUCLEOTIDE SEQUENCE</scope>
</reference>